<dbReference type="EMBL" id="JAHLZF010000012">
    <property type="protein sequence ID" value="MBU6081199.1"/>
    <property type="molecule type" value="Genomic_DNA"/>
</dbReference>
<comment type="caution">
    <text evidence="1">The sequence shown here is derived from an EMBL/GenBank/DDBJ whole genome shotgun (WGS) entry which is preliminary data.</text>
</comment>
<organism evidence="1 2">
    <name type="scientific">Allobacillus halotolerans</name>
    <dbReference type="NCBI Taxonomy" id="570278"/>
    <lineage>
        <taxon>Bacteria</taxon>
        <taxon>Bacillati</taxon>
        <taxon>Bacillota</taxon>
        <taxon>Bacilli</taxon>
        <taxon>Bacillales</taxon>
        <taxon>Bacillaceae</taxon>
        <taxon>Allobacillus</taxon>
    </lineage>
</organism>
<proteinExistence type="predicted"/>
<accession>A0ABS6GQ13</accession>
<reference evidence="1 2" key="1">
    <citation type="journal article" date="2011" name="Int. J. Syst. Evol. Microbiol.">
        <title>Allobacillus halotolerans gen. nov., sp. nov. isolated from shrimp paste.</title>
        <authorList>
            <person name="Sheu S.Y."/>
            <person name="Arun A.B."/>
            <person name="Jiang S.R."/>
            <person name="Young C.C."/>
            <person name="Chen W.M."/>
        </authorList>
    </citation>
    <scope>NUCLEOTIDE SEQUENCE [LARGE SCALE GENOMIC DNA]</scope>
    <source>
        <strain evidence="1 2">LMG 24826</strain>
    </source>
</reference>
<gene>
    <name evidence="1" type="ORF">KQ486_09200</name>
</gene>
<evidence type="ECO:0000313" key="1">
    <source>
        <dbReference type="EMBL" id="MBU6081199.1"/>
    </source>
</evidence>
<name>A0ABS6GQ13_9BACI</name>
<dbReference type="Proteomes" id="UP000812672">
    <property type="component" value="Unassembled WGS sequence"/>
</dbReference>
<protein>
    <submittedName>
        <fullName evidence="1">Uncharacterized protein</fullName>
    </submittedName>
</protein>
<dbReference type="RefSeq" id="WP_144163547.1">
    <property type="nucleotide sequence ID" value="NZ_CAUPKR010000010.1"/>
</dbReference>
<evidence type="ECO:0000313" key="2">
    <source>
        <dbReference type="Proteomes" id="UP000812672"/>
    </source>
</evidence>
<sequence>MKKLNINELNNLIESQKSKVERILARDRKSGRIVRMHERDIDEQKILDILCIKRWEKAEEEGKVKYITERKWYYEFD</sequence>
<keyword evidence="2" id="KW-1185">Reference proteome</keyword>